<feature type="repeat" description="ANK" evidence="10">
    <location>
        <begin position="77"/>
        <end position="109"/>
    </location>
</feature>
<dbReference type="InterPro" id="IPR051573">
    <property type="entry name" value="Ankyrin-SOCS_box_domain"/>
</dbReference>
<keyword evidence="8 10" id="KW-0040">ANK repeat</keyword>
<evidence type="ECO:0000256" key="4">
    <source>
        <dbReference type="ARBA" id="ARBA00022537"/>
    </source>
</evidence>
<dbReference type="Pfam" id="PF07525">
    <property type="entry name" value="SOCS_box"/>
    <property type="match status" value="1"/>
</dbReference>
<feature type="non-terminal residue" evidence="12">
    <location>
        <position position="176"/>
    </location>
</feature>
<feature type="domain" description="SOCS box" evidence="11">
    <location>
        <begin position="131"/>
        <end position="176"/>
    </location>
</feature>
<organism evidence="12 13">
    <name type="scientific">Stegodyphus mimosarum</name>
    <name type="common">African social velvet spider</name>
    <dbReference type="NCBI Taxonomy" id="407821"/>
    <lineage>
        <taxon>Eukaryota</taxon>
        <taxon>Metazoa</taxon>
        <taxon>Ecdysozoa</taxon>
        <taxon>Arthropoda</taxon>
        <taxon>Chelicerata</taxon>
        <taxon>Arachnida</taxon>
        <taxon>Araneae</taxon>
        <taxon>Araneomorphae</taxon>
        <taxon>Entelegynae</taxon>
        <taxon>Eresoidea</taxon>
        <taxon>Eresidae</taxon>
        <taxon>Stegodyphus</taxon>
    </lineage>
</organism>
<evidence type="ECO:0000256" key="9">
    <source>
        <dbReference type="ARBA" id="ARBA00023298"/>
    </source>
</evidence>
<protein>
    <submittedName>
        <fullName evidence="12">Ankyrin repeat and SOCS box protein 13</fullName>
    </submittedName>
</protein>
<dbReference type="Pfam" id="PF00023">
    <property type="entry name" value="Ank"/>
    <property type="match status" value="1"/>
</dbReference>
<accession>A0A087SYC0</accession>
<dbReference type="PANTHER" id="PTHR24136">
    <property type="entry name" value="SOWAH (DROSOPHILA) HOMOLOG"/>
    <property type="match status" value="1"/>
</dbReference>
<reference evidence="12 13" key="1">
    <citation type="submission" date="2013-11" db="EMBL/GenBank/DDBJ databases">
        <title>Genome sequencing of Stegodyphus mimosarum.</title>
        <authorList>
            <person name="Bechsgaard J."/>
        </authorList>
    </citation>
    <scope>NUCLEOTIDE SEQUENCE [LARGE SCALE GENOMIC DNA]</scope>
</reference>
<keyword evidence="6" id="KW-0677">Repeat</keyword>
<keyword evidence="5" id="KW-0528">Neurotoxin</keyword>
<dbReference type="InterPro" id="IPR001496">
    <property type="entry name" value="SOCS_box"/>
</dbReference>
<dbReference type="EMBL" id="KK112518">
    <property type="protein sequence ID" value="KFM57859.1"/>
    <property type="molecule type" value="Genomic_DNA"/>
</dbReference>
<keyword evidence="9" id="KW-0472">Membrane</keyword>
<name>A0A087SYC0_STEMI</name>
<dbReference type="GO" id="GO:0006887">
    <property type="term" value="P:exocytosis"/>
    <property type="evidence" value="ECO:0007669"/>
    <property type="project" value="UniProtKB-KW"/>
</dbReference>
<dbReference type="STRING" id="407821.A0A087SYC0"/>
<dbReference type="GO" id="GO:0044218">
    <property type="term" value="C:other organism cell membrane"/>
    <property type="evidence" value="ECO:0007669"/>
    <property type="project" value="UniProtKB-KW"/>
</dbReference>
<dbReference type="InterPro" id="IPR036770">
    <property type="entry name" value="Ankyrin_rpt-contain_sf"/>
</dbReference>
<dbReference type="Pfam" id="PF12796">
    <property type="entry name" value="Ank_2"/>
    <property type="match status" value="1"/>
</dbReference>
<evidence type="ECO:0000256" key="7">
    <source>
        <dbReference type="ARBA" id="ARBA00023028"/>
    </source>
</evidence>
<dbReference type="PROSITE" id="PS50297">
    <property type="entry name" value="ANK_REP_REGION"/>
    <property type="match status" value="3"/>
</dbReference>
<dbReference type="Gene3D" id="1.25.40.20">
    <property type="entry name" value="Ankyrin repeat-containing domain"/>
    <property type="match status" value="1"/>
</dbReference>
<dbReference type="Gene3D" id="1.10.750.20">
    <property type="entry name" value="SOCS box"/>
    <property type="match status" value="1"/>
</dbReference>
<evidence type="ECO:0000256" key="6">
    <source>
        <dbReference type="ARBA" id="ARBA00022737"/>
    </source>
</evidence>
<dbReference type="PROSITE" id="PS50088">
    <property type="entry name" value="ANK_REPEAT"/>
    <property type="match status" value="3"/>
</dbReference>
<dbReference type="CDD" id="cd03716">
    <property type="entry name" value="SOCS_ASB_like"/>
    <property type="match status" value="1"/>
</dbReference>
<keyword evidence="7" id="KW-0638">Presynaptic neurotoxin</keyword>
<keyword evidence="4" id="KW-1052">Target cell membrane</keyword>
<dbReference type="Proteomes" id="UP000054359">
    <property type="component" value="Unassembled WGS sequence"/>
</dbReference>
<dbReference type="OMA" id="AGFWVER"/>
<evidence type="ECO:0000256" key="2">
    <source>
        <dbReference type="ARBA" id="ARBA00005949"/>
    </source>
</evidence>
<dbReference type="SMART" id="SM00969">
    <property type="entry name" value="SOCS_box"/>
    <property type="match status" value="1"/>
</dbReference>
<gene>
    <name evidence="12" type="ORF">X975_01062</name>
</gene>
<comment type="similarity">
    <text evidence="2">Belongs to the ankyrin SOCS box (ASB) family.</text>
</comment>
<feature type="repeat" description="ANK" evidence="10">
    <location>
        <begin position="12"/>
        <end position="44"/>
    </location>
</feature>
<keyword evidence="9" id="KW-1053">Target membrane</keyword>
<dbReference type="PROSITE" id="PS50225">
    <property type="entry name" value="SOCS"/>
    <property type="match status" value="1"/>
</dbReference>
<dbReference type="OrthoDB" id="6430205at2759"/>
<keyword evidence="3" id="KW-0268">Exocytosis</keyword>
<dbReference type="SMART" id="SM00248">
    <property type="entry name" value="ANK"/>
    <property type="match status" value="3"/>
</dbReference>
<evidence type="ECO:0000256" key="8">
    <source>
        <dbReference type="ARBA" id="ARBA00023043"/>
    </source>
</evidence>
<dbReference type="InterPro" id="IPR002110">
    <property type="entry name" value="Ankyrin_rpt"/>
</dbReference>
<evidence type="ECO:0000256" key="3">
    <source>
        <dbReference type="ARBA" id="ARBA00022483"/>
    </source>
</evidence>
<dbReference type="GO" id="GO:0044231">
    <property type="term" value="C:host cell presynaptic membrane"/>
    <property type="evidence" value="ECO:0007669"/>
    <property type="project" value="UniProtKB-KW"/>
</dbReference>
<keyword evidence="7" id="KW-0800">Toxin</keyword>
<dbReference type="GO" id="GO:0016567">
    <property type="term" value="P:protein ubiquitination"/>
    <property type="evidence" value="ECO:0007669"/>
    <property type="project" value="TreeGrafter"/>
</dbReference>
<evidence type="ECO:0000313" key="12">
    <source>
        <dbReference type="EMBL" id="KFM57859.1"/>
    </source>
</evidence>
<evidence type="ECO:0000313" key="13">
    <source>
        <dbReference type="Proteomes" id="UP000054359"/>
    </source>
</evidence>
<evidence type="ECO:0000256" key="10">
    <source>
        <dbReference type="PROSITE-ProRule" id="PRU00023"/>
    </source>
</evidence>
<evidence type="ECO:0000256" key="1">
    <source>
        <dbReference type="ARBA" id="ARBA00004175"/>
    </source>
</evidence>
<keyword evidence="13" id="KW-1185">Reference proteome</keyword>
<sequence length="176" mass="19351">MRMGAEVNPPLALSTPLHEACLKGSLDCTALLIKAGARLNANDCHFGTPLHAATVMDHPACVKLLLQAGAFVNATKIHETALHIAAREDYVEVARVLIEFGANVFASNNQNKLPIDLVREADGQIYELLVLHSAKPALLKDLCRRKVRSILGSQRLKFLKDLELPRSVILYLMHLD</sequence>
<dbReference type="GO" id="GO:0045732">
    <property type="term" value="P:positive regulation of protein catabolic process"/>
    <property type="evidence" value="ECO:0007669"/>
    <property type="project" value="TreeGrafter"/>
</dbReference>
<evidence type="ECO:0000259" key="11">
    <source>
        <dbReference type="PROSITE" id="PS50225"/>
    </source>
</evidence>
<dbReference type="PANTHER" id="PTHR24136:SF15">
    <property type="entry name" value="ANK_REP_REGION DOMAIN-CONTAINING PROTEIN"/>
    <property type="match status" value="1"/>
</dbReference>
<dbReference type="SUPFAM" id="SSF48403">
    <property type="entry name" value="Ankyrin repeat"/>
    <property type="match status" value="1"/>
</dbReference>
<comment type="subcellular location">
    <subcellularLocation>
        <location evidence="1">Target cell membrane</location>
    </subcellularLocation>
</comment>
<proteinExistence type="inferred from homology"/>
<dbReference type="AlphaFoldDB" id="A0A087SYC0"/>
<feature type="repeat" description="ANK" evidence="10">
    <location>
        <begin position="45"/>
        <end position="77"/>
    </location>
</feature>
<evidence type="ECO:0000256" key="5">
    <source>
        <dbReference type="ARBA" id="ARBA00022699"/>
    </source>
</evidence>